<protein>
    <submittedName>
        <fullName evidence="2">Uncharacterized protein</fullName>
    </submittedName>
</protein>
<dbReference type="EMBL" id="BMAV01006928">
    <property type="protein sequence ID" value="GFY49265.1"/>
    <property type="molecule type" value="Genomic_DNA"/>
</dbReference>
<proteinExistence type="predicted"/>
<accession>A0A8X6X961</accession>
<evidence type="ECO:0000313" key="2">
    <source>
        <dbReference type="EMBL" id="GFY49265.1"/>
    </source>
</evidence>
<reference evidence="2" key="1">
    <citation type="submission" date="2020-08" db="EMBL/GenBank/DDBJ databases">
        <title>Multicomponent nature underlies the extraordinary mechanical properties of spider dragline silk.</title>
        <authorList>
            <person name="Kono N."/>
            <person name="Nakamura H."/>
            <person name="Mori M."/>
            <person name="Yoshida Y."/>
            <person name="Ohtoshi R."/>
            <person name="Malay A.D."/>
            <person name="Moran D.A.P."/>
            <person name="Tomita M."/>
            <person name="Numata K."/>
            <person name="Arakawa K."/>
        </authorList>
    </citation>
    <scope>NUCLEOTIDE SEQUENCE</scope>
</reference>
<evidence type="ECO:0000256" key="1">
    <source>
        <dbReference type="SAM" id="MobiDB-lite"/>
    </source>
</evidence>
<keyword evidence="3" id="KW-1185">Reference proteome</keyword>
<sequence>MILNGNAQKEDQEDRNLAWFQSQGCTWYYSSKEKSRISTRIRKRDKKGVFPDLSPSLSKKVPTFRKREARSILRNKMIKDPFEEMFRGGPPMTRRRDTEEQVSSDNHLIETEGRD</sequence>
<evidence type="ECO:0000313" key="3">
    <source>
        <dbReference type="Proteomes" id="UP000886998"/>
    </source>
</evidence>
<dbReference type="Proteomes" id="UP000886998">
    <property type="component" value="Unassembled WGS sequence"/>
</dbReference>
<name>A0A8X6X961_9ARAC</name>
<feature type="region of interest" description="Disordered" evidence="1">
    <location>
        <begin position="83"/>
        <end position="115"/>
    </location>
</feature>
<organism evidence="2 3">
    <name type="scientific">Trichonephila inaurata madagascariensis</name>
    <dbReference type="NCBI Taxonomy" id="2747483"/>
    <lineage>
        <taxon>Eukaryota</taxon>
        <taxon>Metazoa</taxon>
        <taxon>Ecdysozoa</taxon>
        <taxon>Arthropoda</taxon>
        <taxon>Chelicerata</taxon>
        <taxon>Arachnida</taxon>
        <taxon>Araneae</taxon>
        <taxon>Araneomorphae</taxon>
        <taxon>Entelegynae</taxon>
        <taxon>Araneoidea</taxon>
        <taxon>Nephilidae</taxon>
        <taxon>Trichonephila</taxon>
        <taxon>Trichonephila inaurata</taxon>
    </lineage>
</organism>
<dbReference type="AlphaFoldDB" id="A0A8X6X961"/>
<gene>
    <name evidence="2" type="ORF">TNIN_367321</name>
</gene>
<comment type="caution">
    <text evidence="2">The sequence shown here is derived from an EMBL/GenBank/DDBJ whole genome shotgun (WGS) entry which is preliminary data.</text>
</comment>